<dbReference type="RefSeq" id="XP_025434672.1">
    <property type="nucleotide sequence ID" value="XM_025577180.1"/>
</dbReference>
<feature type="region of interest" description="Disordered" evidence="1">
    <location>
        <begin position="163"/>
        <end position="201"/>
    </location>
</feature>
<dbReference type="OrthoDB" id="8864979at2759"/>
<dbReference type="Proteomes" id="UP000248349">
    <property type="component" value="Unassembled WGS sequence"/>
</dbReference>
<evidence type="ECO:0000256" key="1">
    <source>
        <dbReference type="SAM" id="MobiDB-lite"/>
    </source>
</evidence>
<proteinExistence type="predicted"/>
<organism evidence="2 3">
    <name type="scientific">Aspergillus saccharolyticus JOP 1030-1</name>
    <dbReference type="NCBI Taxonomy" id="1450539"/>
    <lineage>
        <taxon>Eukaryota</taxon>
        <taxon>Fungi</taxon>
        <taxon>Dikarya</taxon>
        <taxon>Ascomycota</taxon>
        <taxon>Pezizomycotina</taxon>
        <taxon>Eurotiomycetes</taxon>
        <taxon>Eurotiomycetidae</taxon>
        <taxon>Eurotiales</taxon>
        <taxon>Aspergillaceae</taxon>
        <taxon>Aspergillus</taxon>
        <taxon>Aspergillus subgen. Circumdati</taxon>
    </lineage>
</organism>
<feature type="compositionally biased region" description="Low complexity" evidence="1">
    <location>
        <begin position="172"/>
        <end position="186"/>
    </location>
</feature>
<evidence type="ECO:0000313" key="3">
    <source>
        <dbReference type="Proteomes" id="UP000248349"/>
    </source>
</evidence>
<protein>
    <submittedName>
        <fullName evidence="2">Uncharacterized protein</fullName>
    </submittedName>
</protein>
<feature type="region of interest" description="Disordered" evidence="1">
    <location>
        <begin position="46"/>
        <end position="83"/>
    </location>
</feature>
<dbReference type="Pfam" id="PF13092">
    <property type="entry name" value="CENP-L"/>
    <property type="match status" value="1"/>
</dbReference>
<accession>A0A318ZX75</accession>
<keyword evidence="3" id="KW-1185">Reference proteome</keyword>
<feature type="compositionally biased region" description="Low complexity" evidence="1">
    <location>
        <begin position="47"/>
        <end position="62"/>
    </location>
</feature>
<name>A0A318ZX75_9EURO</name>
<feature type="compositionally biased region" description="Acidic residues" evidence="1">
    <location>
        <begin position="394"/>
        <end position="406"/>
    </location>
</feature>
<gene>
    <name evidence="2" type="ORF">BP01DRAFT_379874</name>
</gene>
<reference evidence="2 3" key="1">
    <citation type="submission" date="2016-12" db="EMBL/GenBank/DDBJ databases">
        <title>The genomes of Aspergillus section Nigri reveals drivers in fungal speciation.</title>
        <authorList>
            <consortium name="DOE Joint Genome Institute"/>
            <person name="Vesth T.C."/>
            <person name="Nybo J."/>
            <person name="Theobald S."/>
            <person name="Brandl J."/>
            <person name="Frisvad J.C."/>
            <person name="Nielsen K.F."/>
            <person name="Lyhne E.K."/>
            <person name="Kogle M.E."/>
            <person name="Kuo A."/>
            <person name="Riley R."/>
            <person name="Clum A."/>
            <person name="Nolan M."/>
            <person name="Lipzen A."/>
            <person name="Salamov A."/>
            <person name="Henrissat B."/>
            <person name="Wiebenga A."/>
            <person name="De Vries R.P."/>
            <person name="Grigoriev I.V."/>
            <person name="Mortensen U.H."/>
            <person name="Andersen M.R."/>
            <person name="Baker S.E."/>
        </authorList>
    </citation>
    <scope>NUCLEOTIDE SEQUENCE [LARGE SCALE GENOMIC DNA]</scope>
    <source>
        <strain evidence="2 3">JOP 1030-1</strain>
    </source>
</reference>
<feature type="compositionally biased region" description="Low complexity" evidence="1">
    <location>
        <begin position="96"/>
        <end position="118"/>
    </location>
</feature>
<dbReference type="EMBL" id="KZ821221">
    <property type="protein sequence ID" value="PYH48690.1"/>
    <property type="molecule type" value="Genomic_DNA"/>
</dbReference>
<feature type="region of interest" description="Disordered" evidence="1">
    <location>
        <begin position="96"/>
        <end position="137"/>
    </location>
</feature>
<evidence type="ECO:0000313" key="2">
    <source>
        <dbReference type="EMBL" id="PYH48690.1"/>
    </source>
</evidence>
<dbReference type="GeneID" id="37078409"/>
<dbReference type="InterPro" id="IPR025204">
    <property type="entry name" value="CENP-L"/>
</dbReference>
<sequence length="445" mass="46276">MAQLNLLNTTWTLHRLSPLHHGKEFPSLLNNDQALKTYAARLRDHLTGGTTTTPSSSSSRTTFQLGGGASNPEDPDPSSSKTGALVSCTWETIPTLSLSGHTTTTTTTSTSPSDTTNRPRGRPRRPTPTPGTPGAGILITLTYDSQTYRAALLTHSAALSTSSALKPETHNPAAASTSPEPSSSTTSRKRTLRSQSHTQSTHLPLLLTKLPAPLRQSFLAFLAATFDTYTAGLNLASGVLCEALEAYVSSLLEGESGGLGREEEGEEGEVVEAVVRELHIMLGFQGPVAPGLRGLDICVPRGTIKRVVGRRRSGGGSGAEGGAEGEAEGVDVLGKVGEYLDTHLAMKVDLRAGKGLGSGNVVGVTRISCGGFLLGADGKMKLVGAGAAGQVGGEGEEEDADEDDDVPPAGAGRALSLKDRLALRAAEILLMNVVRRAAGEGRRET</sequence>
<feature type="region of interest" description="Disordered" evidence="1">
    <location>
        <begin position="389"/>
        <end position="412"/>
    </location>
</feature>
<dbReference type="AlphaFoldDB" id="A0A318ZX75"/>